<keyword evidence="6" id="KW-1185">Reference proteome</keyword>
<dbReference type="RefSeq" id="WP_281745513.1">
    <property type="nucleotide sequence ID" value="NZ_AP026974.1"/>
</dbReference>
<feature type="domain" description="Glycosyltransferase 2-like" evidence="4">
    <location>
        <begin position="8"/>
        <end position="165"/>
    </location>
</feature>
<proteinExistence type="inferred from homology"/>
<evidence type="ECO:0000313" key="6">
    <source>
        <dbReference type="Proteomes" id="UP001211204"/>
    </source>
</evidence>
<accession>A0ABM8CKL6</accession>
<dbReference type="Gene3D" id="3.90.550.10">
    <property type="entry name" value="Spore Coat Polysaccharide Biosynthesis Protein SpsA, Chain A"/>
    <property type="match status" value="1"/>
</dbReference>
<dbReference type="Proteomes" id="UP001211204">
    <property type="component" value="Chromosome"/>
</dbReference>
<protein>
    <submittedName>
        <fullName evidence="5">Glycosly transferase</fullName>
    </submittedName>
</protein>
<dbReference type="EMBL" id="AP026974">
    <property type="protein sequence ID" value="BDT78368.1"/>
    <property type="molecule type" value="Genomic_DNA"/>
</dbReference>
<keyword evidence="3 5" id="KW-0808">Transferase</keyword>
<comment type="similarity">
    <text evidence="1">Belongs to the glycosyltransferase 2 family.</text>
</comment>
<dbReference type="InterPro" id="IPR029044">
    <property type="entry name" value="Nucleotide-diphossugar_trans"/>
</dbReference>
<evidence type="ECO:0000256" key="1">
    <source>
        <dbReference type="ARBA" id="ARBA00006739"/>
    </source>
</evidence>
<dbReference type="InterPro" id="IPR001173">
    <property type="entry name" value="Glyco_trans_2-like"/>
</dbReference>
<dbReference type="SUPFAM" id="SSF53448">
    <property type="entry name" value="Nucleotide-diphospho-sugar transferases"/>
    <property type="match status" value="1"/>
</dbReference>
<evidence type="ECO:0000259" key="4">
    <source>
        <dbReference type="Pfam" id="PF00535"/>
    </source>
</evidence>
<dbReference type="InterPro" id="IPR050834">
    <property type="entry name" value="Glycosyltransf_2"/>
</dbReference>
<gene>
    <name evidence="5" type="ORF">PKF032_02560</name>
</gene>
<evidence type="ECO:0000256" key="3">
    <source>
        <dbReference type="ARBA" id="ARBA00022679"/>
    </source>
</evidence>
<evidence type="ECO:0000313" key="5">
    <source>
        <dbReference type="EMBL" id="BDT78368.1"/>
    </source>
</evidence>
<sequence>MNQQPLISVLMPAYNSELYIAEAIESILNQSYQNIELIIFDDGSSDNTRQVIQSFDDPRIVKILSDQNYGVVRARNDMIDRASGQYIALMDADDIADRTRLEKQLRSLEAGECDLCGSAQWVLDEASGKIKKSKDKFTDADLRSLLSVYCGLCNSAMMGKAEIFKRFKYDTTILTSEDYYLWVVMAAAGYRFLNLKERLITYRRYPAQTSSVHLDKFRITTIEVQKKYLELLGISLDFYPRQLPWTKRVSVGAGLLRALNQRFKGISLQANCEIYARFQFRRNGLWTPLTRLERLMVGLWATFLVN</sequence>
<reference evidence="5 6" key="1">
    <citation type="submission" date="2022-11" db="EMBL/GenBank/DDBJ databases">
        <title>Complete Genome Sequences of three Polynucleobacter sp. Subcluster PnecC Strains KF022, KF023, and KF032 Isolated from a Shallow Eutrophic Lake in Japan.</title>
        <authorList>
            <person name="Ogata Y."/>
            <person name="Watanabe K."/>
            <person name="Takemine S."/>
            <person name="Shindo C."/>
            <person name="Kurokawa R."/>
            <person name="Suda W."/>
        </authorList>
    </citation>
    <scope>NUCLEOTIDE SEQUENCE [LARGE SCALE GENOMIC DNA]</scope>
    <source>
        <strain evidence="5 6">KF032</strain>
    </source>
</reference>
<name>A0ABM8CKL6_9BURK</name>
<dbReference type="Pfam" id="PF00535">
    <property type="entry name" value="Glycos_transf_2"/>
    <property type="match status" value="1"/>
</dbReference>
<dbReference type="PANTHER" id="PTHR43685">
    <property type="entry name" value="GLYCOSYLTRANSFERASE"/>
    <property type="match status" value="1"/>
</dbReference>
<dbReference type="PANTHER" id="PTHR43685:SF5">
    <property type="entry name" value="GLYCOSYLTRANSFERASE EPSE-RELATED"/>
    <property type="match status" value="1"/>
</dbReference>
<evidence type="ECO:0000256" key="2">
    <source>
        <dbReference type="ARBA" id="ARBA00022676"/>
    </source>
</evidence>
<keyword evidence="2" id="KW-0328">Glycosyltransferase</keyword>
<organism evidence="5 6">
    <name type="scientific">Polynucleobacter yangtzensis</name>
    <dbReference type="NCBI Taxonomy" id="1743159"/>
    <lineage>
        <taxon>Bacteria</taxon>
        <taxon>Pseudomonadati</taxon>
        <taxon>Pseudomonadota</taxon>
        <taxon>Betaproteobacteria</taxon>
        <taxon>Burkholderiales</taxon>
        <taxon>Burkholderiaceae</taxon>
        <taxon>Polynucleobacter</taxon>
    </lineage>
</organism>
<dbReference type="GO" id="GO:0016740">
    <property type="term" value="F:transferase activity"/>
    <property type="evidence" value="ECO:0007669"/>
    <property type="project" value="UniProtKB-KW"/>
</dbReference>